<evidence type="ECO:0000313" key="1">
    <source>
        <dbReference type="EMBL" id="GAA0769799.1"/>
    </source>
</evidence>
<organism evidence="1 2">
    <name type="scientific">Clostridium subterminale</name>
    <dbReference type="NCBI Taxonomy" id="1550"/>
    <lineage>
        <taxon>Bacteria</taxon>
        <taxon>Bacillati</taxon>
        <taxon>Bacillota</taxon>
        <taxon>Clostridia</taxon>
        <taxon>Eubacteriales</taxon>
        <taxon>Clostridiaceae</taxon>
        <taxon>Clostridium</taxon>
    </lineage>
</organism>
<dbReference type="EMBL" id="BAAACI010000002">
    <property type="protein sequence ID" value="GAA0769799.1"/>
    <property type="molecule type" value="Genomic_DNA"/>
</dbReference>
<dbReference type="RefSeq" id="WP_343824570.1">
    <property type="nucleotide sequence ID" value="NZ_BAAACI010000002.1"/>
</dbReference>
<protein>
    <recommendedName>
        <fullName evidence="3">Phage protein</fullName>
    </recommendedName>
</protein>
<comment type="caution">
    <text evidence="1">The sequence shown here is derived from an EMBL/GenBank/DDBJ whole genome shotgun (WGS) entry which is preliminary data.</text>
</comment>
<gene>
    <name evidence="1" type="ORF">GCM10008908_11700</name>
</gene>
<name>A0ABN1KL84_CLOSU</name>
<dbReference type="Proteomes" id="UP001501047">
    <property type="component" value="Unassembled WGS sequence"/>
</dbReference>
<accession>A0ABN1KL84</accession>
<reference evidence="1 2" key="1">
    <citation type="journal article" date="2019" name="Int. J. Syst. Evol. Microbiol.">
        <title>The Global Catalogue of Microorganisms (GCM) 10K type strain sequencing project: providing services to taxonomists for standard genome sequencing and annotation.</title>
        <authorList>
            <consortium name="The Broad Institute Genomics Platform"/>
            <consortium name="The Broad Institute Genome Sequencing Center for Infectious Disease"/>
            <person name="Wu L."/>
            <person name="Ma J."/>
        </authorList>
    </citation>
    <scope>NUCLEOTIDE SEQUENCE [LARGE SCALE GENOMIC DNA]</scope>
    <source>
        <strain evidence="1 2">JCM 1417</strain>
    </source>
</reference>
<evidence type="ECO:0000313" key="2">
    <source>
        <dbReference type="Proteomes" id="UP001501047"/>
    </source>
</evidence>
<proteinExistence type="predicted"/>
<evidence type="ECO:0008006" key="3">
    <source>
        <dbReference type="Google" id="ProtNLM"/>
    </source>
</evidence>
<keyword evidence="2" id="KW-1185">Reference proteome</keyword>
<sequence>MYYIKVVFNAEALDKLTYGFKVNMICGELEITYDNFQGGYTTKGIKLNRKQHTHLKQLLRIENFKKFRENLNMDISFFDHPYDWSLQCISNDGNPMLEMSKRDGAYIMTSNLMINLVEYVAKIGIEPEIIERMRLL</sequence>